<name>A0AAE1AZT6_9GAST</name>
<evidence type="ECO:0000313" key="2">
    <source>
        <dbReference type="EMBL" id="KAK3797169.1"/>
    </source>
</evidence>
<feature type="region of interest" description="Disordered" evidence="1">
    <location>
        <begin position="159"/>
        <end position="205"/>
    </location>
</feature>
<feature type="region of interest" description="Disordered" evidence="1">
    <location>
        <begin position="281"/>
        <end position="306"/>
    </location>
</feature>
<organism evidence="2 3">
    <name type="scientific">Elysia crispata</name>
    <name type="common">lettuce slug</name>
    <dbReference type="NCBI Taxonomy" id="231223"/>
    <lineage>
        <taxon>Eukaryota</taxon>
        <taxon>Metazoa</taxon>
        <taxon>Spiralia</taxon>
        <taxon>Lophotrochozoa</taxon>
        <taxon>Mollusca</taxon>
        <taxon>Gastropoda</taxon>
        <taxon>Heterobranchia</taxon>
        <taxon>Euthyneura</taxon>
        <taxon>Panpulmonata</taxon>
        <taxon>Sacoglossa</taxon>
        <taxon>Placobranchoidea</taxon>
        <taxon>Plakobranchidae</taxon>
        <taxon>Elysia</taxon>
    </lineage>
</organism>
<comment type="caution">
    <text evidence="2">The sequence shown here is derived from an EMBL/GenBank/DDBJ whole genome shotgun (WGS) entry which is preliminary data.</text>
</comment>
<protein>
    <submittedName>
        <fullName evidence="2">Uncharacterized protein</fullName>
    </submittedName>
</protein>
<feature type="compositionally biased region" description="Basic and acidic residues" evidence="1">
    <location>
        <begin position="293"/>
        <end position="306"/>
    </location>
</feature>
<evidence type="ECO:0000256" key="1">
    <source>
        <dbReference type="SAM" id="MobiDB-lite"/>
    </source>
</evidence>
<sequence length="306" mass="34040">MREGAGLFPPLRFYQQPTMTNRAPVLSLRDPALEHRHPPTARPISSSLDWSVNVFSRHSSVLTCTRIGEAAHDTIQVTRILIFTETETMKIRDSFRSTRLLNVIILLGFLTTSTSKSSPRLDVFHKISDGKSADLNRTLSLQGLQTFVDTVIGHLKCESHGDEGDHDGHDHGDHDGHDHGDHDGHDHGDHDGHDHGDHDDHADGETHEKCDMYMVKDRRSEWTIAATNSSASELQEISMYCVGQGSKVKDRRSEWTIAAPNSSASELQEISMYCVGQESKGWGLGRSTSAPSRQERSSDIDVRLNS</sequence>
<dbReference type="EMBL" id="JAWDGP010000802">
    <property type="protein sequence ID" value="KAK3797169.1"/>
    <property type="molecule type" value="Genomic_DNA"/>
</dbReference>
<accession>A0AAE1AZT6</accession>
<evidence type="ECO:0000313" key="3">
    <source>
        <dbReference type="Proteomes" id="UP001283361"/>
    </source>
</evidence>
<keyword evidence="3" id="KW-1185">Reference proteome</keyword>
<reference evidence="2" key="1">
    <citation type="journal article" date="2023" name="G3 (Bethesda)">
        <title>A reference genome for the long-term kleptoplast-retaining sea slug Elysia crispata morphotype clarki.</title>
        <authorList>
            <person name="Eastman K.E."/>
            <person name="Pendleton A.L."/>
            <person name="Shaikh M.A."/>
            <person name="Suttiyut T."/>
            <person name="Ogas R."/>
            <person name="Tomko P."/>
            <person name="Gavelis G."/>
            <person name="Widhalm J.R."/>
            <person name="Wisecaver J.H."/>
        </authorList>
    </citation>
    <scope>NUCLEOTIDE SEQUENCE</scope>
    <source>
        <strain evidence="2">ECLA1</strain>
    </source>
</reference>
<gene>
    <name evidence="2" type="ORF">RRG08_060513</name>
</gene>
<dbReference type="AlphaFoldDB" id="A0AAE1AZT6"/>
<dbReference type="Proteomes" id="UP001283361">
    <property type="component" value="Unassembled WGS sequence"/>
</dbReference>
<proteinExistence type="predicted"/>